<evidence type="ECO:0000313" key="1">
    <source>
        <dbReference type="EMBL" id="KAL1841790.1"/>
    </source>
</evidence>
<organism evidence="1 2">
    <name type="scientific">Phialemonium thermophilum</name>
    <dbReference type="NCBI Taxonomy" id="223376"/>
    <lineage>
        <taxon>Eukaryota</taxon>
        <taxon>Fungi</taxon>
        <taxon>Dikarya</taxon>
        <taxon>Ascomycota</taxon>
        <taxon>Pezizomycotina</taxon>
        <taxon>Sordariomycetes</taxon>
        <taxon>Sordariomycetidae</taxon>
        <taxon>Cephalothecales</taxon>
        <taxon>Cephalothecaceae</taxon>
        <taxon>Phialemonium</taxon>
    </lineage>
</organism>
<dbReference type="EMBL" id="JAZHXJ010002025">
    <property type="protein sequence ID" value="KAL1841790.1"/>
    <property type="molecule type" value="Genomic_DNA"/>
</dbReference>
<evidence type="ECO:0000313" key="2">
    <source>
        <dbReference type="Proteomes" id="UP001586593"/>
    </source>
</evidence>
<proteinExistence type="predicted"/>
<comment type="caution">
    <text evidence="1">The sequence shown here is derived from an EMBL/GenBank/DDBJ whole genome shotgun (WGS) entry which is preliminary data.</text>
</comment>
<accession>A0ABR3VJ20</accession>
<keyword evidence="2" id="KW-1185">Reference proteome</keyword>
<gene>
    <name evidence="1" type="ORF">VTK73DRAFT_3379</name>
</gene>
<dbReference type="Proteomes" id="UP001586593">
    <property type="component" value="Unassembled WGS sequence"/>
</dbReference>
<protein>
    <submittedName>
        <fullName evidence="1">Uncharacterized protein</fullName>
    </submittedName>
</protein>
<reference evidence="1 2" key="1">
    <citation type="journal article" date="2024" name="Commun. Biol.">
        <title>Comparative genomic analysis of thermophilic fungi reveals convergent evolutionary adaptations and gene losses.</title>
        <authorList>
            <person name="Steindorff A.S."/>
            <person name="Aguilar-Pontes M.V."/>
            <person name="Robinson A.J."/>
            <person name="Andreopoulos B."/>
            <person name="LaButti K."/>
            <person name="Kuo A."/>
            <person name="Mondo S."/>
            <person name="Riley R."/>
            <person name="Otillar R."/>
            <person name="Haridas S."/>
            <person name="Lipzen A."/>
            <person name="Grimwood J."/>
            <person name="Schmutz J."/>
            <person name="Clum A."/>
            <person name="Reid I.D."/>
            <person name="Moisan M.C."/>
            <person name="Butler G."/>
            <person name="Nguyen T.T.M."/>
            <person name="Dewar K."/>
            <person name="Conant G."/>
            <person name="Drula E."/>
            <person name="Henrissat B."/>
            <person name="Hansel C."/>
            <person name="Singer S."/>
            <person name="Hutchinson M.I."/>
            <person name="de Vries R.P."/>
            <person name="Natvig D.O."/>
            <person name="Powell A.J."/>
            <person name="Tsang A."/>
            <person name="Grigoriev I.V."/>
        </authorList>
    </citation>
    <scope>NUCLEOTIDE SEQUENCE [LARGE SCALE GENOMIC DNA]</scope>
    <source>
        <strain evidence="1 2">ATCC 24622</strain>
    </source>
</reference>
<name>A0ABR3VJ20_9PEZI</name>
<sequence>MYLRYSASVVAPMQCSWPRASMGLSRFAASMPPSPEAPAPMSRWISSTNRTIISLESWISFSTPFMRSSNSPRYLLPATSAPTSSASSLQACRLSGTSALTMRWARPSTTVVLPTPGSPISTGLFLVRRDRMRMTRRISSSRPMTGSILPSRAMAVMSMVNLARFSLSDSVSAVLESTRLVPRMACTASCTSLALGMLASLSAAWMAASSDTAVMRWSTAMYESFCTFCSSMALRSTLLKDGDMETCSGGGSWLGRRTSVFLSARSNSCGSPCARSMTWRKRLLLEPGCGPFCWSLLWSGRGSRRATARWTGISWLCAYCSARAMASSRAFLPRSVNSIRVFILTEEVRKLGN</sequence>